<dbReference type="InterPro" id="IPR003597">
    <property type="entry name" value="Ig_C1-set"/>
</dbReference>
<evidence type="ECO:0000259" key="4">
    <source>
        <dbReference type="PROSITE" id="PS50835"/>
    </source>
</evidence>
<keyword evidence="3" id="KW-1133">Transmembrane helix</keyword>
<keyword evidence="3" id="KW-0812">Transmembrane</keyword>
<dbReference type="InterPro" id="IPR007110">
    <property type="entry name" value="Ig-like_dom"/>
</dbReference>
<evidence type="ECO:0000256" key="2">
    <source>
        <dbReference type="ARBA" id="ARBA00023319"/>
    </source>
</evidence>
<name>A0ABM1DDQ5_CERSS</name>
<organism evidence="5 6">
    <name type="scientific">Ceratotherium simum simum</name>
    <name type="common">Southern white rhinoceros</name>
    <dbReference type="NCBI Taxonomy" id="73337"/>
    <lineage>
        <taxon>Eukaryota</taxon>
        <taxon>Metazoa</taxon>
        <taxon>Chordata</taxon>
        <taxon>Craniata</taxon>
        <taxon>Vertebrata</taxon>
        <taxon>Euteleostomi</taxon>
        <taxon>Mammalia</taxon>
        <taxon>Eutheria</taxon>
        <taxon>Laurasiatheria</taxon>
        <taxon>Perissodactyla</taxon>
        <taxon>Rhinocerotidae</taxon>
        <taxon>Ceratotherium</taxon>
    </lineage>
</organism>
<dbReference type="PANTHER" id="PTHR19256:SF62">
    <property type="entry name" value="IG-LIKE DOMAIN-CONTAINING PROTEIN"/>
    <property type="match status" value="1"/>
</dbReference>
<dbReference type="CDD" id="cd07697">
    <property type="entry name" value="IgC1_TCR_gamma"/>
    <property type="match status" value="1"/>
</dbReference>
<keyword evidence="3" id="KW-0472">Membrane</keyword>
<feature type="transmembrane region" description="Helical" evidence="3">
    <location>
        <begin position="331"/>
        <end position="353"/>
    </location>
</feature>
<proteinExistence type="predicted"/>
<protein>
    <submittedName>
        <fullName evidence="6">Uncharacterized protein LOC101395712</fullName>
    </submittedName>
</protein>
<keyword evidence="5" id="KW-1185">Reference proteome</keyword>
<accession>A0ABM1DDQ5</accession>
<dbReference type="Proteomes" id="UP000694910">
    <property type="component" value="Unplaced"/>
</dbReference>
<dbReference type="RefSeq" id="XP_014649936.1">
    <property type="nucleotide sequence ID" value="XM_014794450.1"/>
</dbReference>
<dbReference type="InterPro" id="IPR013783">
    <property type="entry name" value="Ig-like_fold"/>
</dbReference>
<dbReference type="SUPFAM" id="SSF48726">
    <property type="entry name" value="Immunoglobulin"/>
    <property type="match status" value="2"/>
</dbReference>
<keyword evidence="2" id="KW-0393">Immunoglobulin domain</keyword>
<reference evidence="6" key="1">
    <citation type="submission" date="2025-08" db="UniProtKB">
        <authorList>
            <consortium name="RefSeq"/>
        </authorList>
    </citation>
    <scope>IDENTIFICATION</scope>
</reference>
<evidence type="ECO:0000313" key="5">
    <source>
        <dbReference type="Proteomes" id="UP000694910"/>
    </source>
</evidence>
<dbReference type="Pfam" id="PF07654">
    <property type="entry name" value="C1-set"/>
    <property type="match status" value="1"/>
</dbReference>
<dbReference type="PANTHER" id="PTHR19256">
    <property type="entry name" value="T-CELL RECEPTOR GAMMA CHAIN"/>
    <property type="match status" value="1"/>
</dbReference>
<dbReference type="PROSITE" id="PS50835">
    <property type="entry name" value="IG_LIKE"/>
    <property type="match status" value="1"/>
</dbReference>
<keyword evidence="1" id="KW-0675">Receptor</keyword>
<dbReference type="InterPro" id="IPR036179">
    <property type="entry name" value="Ig-like_dom_sf"/>
</dbReference>
<dbReference type="Gene3D" id="2.60.40.10">
    <property type="entry name" value="Immunoglobulins"/>
    <property type="match status" value="2"/>
</dbReference>
<evidence type="ECO:0000256" key="1">
    <source>
        <dbReference type="ARBA" id="ARBA00023170"/>
    </source>
</evidence>
<evidence type="ECO:0000256" key="3">
    <source>
        <dbReference type="SAM" id="Phobius"/>
    </source>
</evidence>
<feature type="domain" description="Ig-like" evidence="4">
    <location>
        <begin position="202"/>
        <end position="297"/>
    </location>
</feature>
<dbReference type="InterPro" id="IPR051117">
    <property type="entry name" value="TRG_var/const_region"/>
</dbReference>
<evidence type="ECO:0000313" key="6">
    <source>
        <dbReference type="RefSeq" id="XP_014649936.1"/>
    </source>
</evidence>
<sequence>MAHTTVSYIQLVPLLPNQNEFTPCVCVVQIIFGNLTFPVLKGCQKQPTWNVPCGVKISTTSIHWDQESPGRAVQHLLHISSHNTVTMEADIPLGKLEADKTPATSISTLTVHCVGKGDSATYYCVFWEVHSGRCEGLPKEPTRSSCQYSVLTTSYIVKLRRRLCFCRSCNQCDRSYWIKTFGKGTKLTVTPSGRSLPVDISPKPTIFLPSVAEINLHNAGTFLCLLEKFFPDVIKVYWKEKNGNRILESQQGNTMKTNDTYTKFSWLTVTGRSMDKEHRCIVQHENNIGGVDQEILFPSVNKEVTAMNSTKACLRDESNTLQLQLTSTSAYYIYLLLLLVSVVYFAIIAFCLLRRTAVCGSGKSS</sequence>
<gene>
    <name evidence="6" type="primary">LOC101395712</name>
</gene>
<dbReference type="GeneID" id="101395712"/>
<dbReference type="SMART" id="SM00407">
    <property type="entry name" value="IGc1"/>
    <property type="match status" value="1"/>
</dbReference>